<feature type="region of interest" description="Disordered" evidence="1">
    <location>
        <begin position="1"/>
        <end position="21"/>
    </location>
</feature>
<dbReference type="InterPro" id="IPR058841">
    <property type="entry name" value="HTH_76"/>
</dbReference>
<reference evidence="4 5" key="1">
    <citation type="submission" date="2007-06" db="EMBL/GenBank/DDBJ databases">
        <title>The Genome Sequence of Coccidioides posadasii RMSCC_3488.</title>
        <authorList>
            <consortium name="Coccidioides Genome Resources Consortium"/>
            <consortium name="The Broad Institute Genome Sequencing Platform"/>
            <person name="Henn M.R."/>
            <person name="Sykes S."/>
            <person name="Young S."/>
            <person name="Jaffe D."/>
            <person name="Berlin A."/>
            <person name="Alvarez P."/>
            <person name="Butler J."/>
            <person name="Gnerre S."/>
            <person name="Grabherr M."/>
            <person name="Mauceli E."/>
            <person name="Brockman W."/>
            <person name="Kodira C."/>
            <person name="Alvarado L."/>
            <person name="Zeng Q."/>
            <person name="Crawford M."/>
            <person name="Antoine C."/>
            <person name="Devon K."/>
            <person name="Galgiani J."/>
            <person name="Orsborn K."/>
            <person name="Lewis M.L."/>
            <person name="Nusbaum C."/>
            <person name="Galagan J."/>
            <person name="Birren B."/>
        </authorList>
    </citation>
    <scope>NUCLEOTIDE SEQUENCE [LARGE SCALE GENOMIC DNA]</scope>
    <source>
        <strain evidence="4 5">RMSCC 3488</strain>
    </source>
</reference>
<dbReference type="PANTHER" id="PTHR36855:SF1">
    <property type="entry name" value="PEROXISOME MEMBRANE ANCHOR PROTEIN PEX14P N-TERMINAL DOMAIN-CONTAINING PROTEIN"/>
    <property type="match status" value="1"/>
</dbReference>
<reference evidence="5" key="3">
    <citation type="journal article" date="2010" name="Genome Res.">
        <title>Population genomic sequencing of Coccidioides fungi reveals recent hybridization and transposon control.</title>
        <authorList>
            <person name="Neafsey D.E."/>
            <person name="Barker B.M."/>
            <person name="Sharpton T.J."/>
            <person name="Stajich J.E."/>
            <person name="Park D.J."/>
            <person name="Whiston E."/>
            <person name="Hung C.-Y."/>
            <person name="McMahan C."/>
            <person name="White J."/>
            <person name="Sykes S."/>
            <person name="Heiman D."/>
            <person name="Young S."/>
            <person name="Zeng Q."/>
            <person name="Abouelleil A."/>
            <person name="Aftuck L."/>
            <person name="Bessette D."/>
            <person name="Brown A."/>
            <person name="FitzGerald M."/>
            <person name="Lui A."/>
            <person name="Macdonald J.P."/>
            <person name="Priest M."/>
            <person name="Orbach M.J."/>
            <person name="Galgiani J.N."/>
            <person name="Kirkland T.N."/>
            <person name="Cole G.T."/>
            <person name="Birren B.W."/>
            <person name="Henn M.R."/>
            <person name="Taylor J.W."/>
            <person name="Rounsley S.D."/>
        </authorList>
    </citation>
    <scope>NUCLEOTIDE SEQUENCE [LARGE SCALE GENOMIC DNA]</scope>
    <source>
        <strain evidence="5">RMSCC 3488</strain>
    </source>
</reference>
<dbReference type="EMBL" id="DS268110">
    <property type="protein sequence ID" value="KMM67349.1"/>
    <property type="molecule type" value="Genomic_DNA"/>
</dbReference>
<evidence type="ECO:0000259" key="3">
    <source>
        <dbReference type="Pfam" id="PF25871"/>
    </source>
</evidence>
<reference evidence="5" key="2">
    <citation type="journal article" date="2009" name="Genome Res.">
        <title>Comparative genomic analyses of the human fungal pathogens Coccidioides and their relatives.</title>
        <authorList>
            <person name="Sharpton T.J."/>
            <person name="Stajich J.E."/>
            <person name="Rounsley S.D."/>
            <person name="Gardner M.J."/>
            <person name="Wortman J.R."/>
            <person name="Jordar V.S."/>
            <person name="Maiti R."/>
            <person name="Kodira C.D."/>
            <person name="Neafsey D.E."/>
            <person name="Zeng Q."/>
            <person name="Hung C.-Y."/>
            <person name="McMahan C."/>
            <person name="Muszewska A."/>
            <person name="Grynberg M."/>
            <person name="Mandel M.A."/>
            <person name="Kellner E.M."/>
            <person name="Barker B.M."/>
            <person name="Galgiani J.N."/>
            <person name="Orbach M.J."/>
            <person name="Kirkland T.N."/>
            <person name="Cole G.T."/>
            <person name="Henn M.R."/>
            <person name="Birren B.W."/>
            <person name="Taylor J.W."/>
        </authorList>
    </citation>
    <scope>NUCLEOTIDE SEQUENCE [LARGE SCALE GENOMIC DNA]</scope>
    <source>
        <strain evidence="5">RMSCC 3488</strain>
    </source>
</reference>
<accession>A0A0J6FEL5</accession>
<feature type="region of interest" description="Disordered" evidence="1">
    <location>
        <begin position="87"/>
        <end position="248"/>
    </location>
</feature>
<evidence type="ECO:0000313" key="5">
    <source>
        <dbReference type="Proteomes" id="UP000054567"/>
    </source>
</evidence>
<feature type="domain" description="PEX14-like helix-turn-helix" evidence="3">
    <location>
        <begin position="15"/>
        <end position="89"/>
    </location>
</feature>
<sequence length="248" mass="26976">MASPSQQASGTSSIDPYQQLHSYSFTEDPEFKLGLAVILRQPGTPATDEQVNRTDDLVMKAKCFYFSRKHSIQPPLDLLEYKGWLQTHPGESESQPQPQPQPQPQDQQPSEPPQSTAADPCSSASEQQPLPPQTTTTTTTTAVTPAGEEEPAYPSSFAHIVELITTGQPIPGIQQIPDTILTGQQGPSTAARRRKPWEKQGEPGVQGEECKAPEEASRGEGQCHEQEAKDETNSRVLPGLSSEPLQNP</sequence>
<dbReference type="Pfam" id="PF25871">
    <property type="entry name" value="HTH_76"/>
    <property type="match status" value="1"/>
</dbReference>
<feature type="compositionally biased region" description="Basic and acidic residues" evidence="1">
    <location>
        <begin position="208"/>
        <end position="233"/>
    </location>
</feature>
<evidence type="ECO:0000256" key="1">
    <source>
        <dbReference type="SAM" id="MobiDB-lite"/>
    </source>
</evidence>
<evidence type="ECO:0000259" key="2">
    <source>
        <dbReference type="Pfam" id="PF17733"/>
    </source>
</evidence>
<proteinExistence type="predicted"/>
<dbReference type="OrthoDB" id="9936937at2759"/>
<dbReference type="VEuPathDB" id="FungiDB:CPAG_03684"/>
<gene>
    <name evidence="4" type="ORF">CPAG_03684</name>
</gene>
<feature type="compositionally biased region" description="Low complexity" evidence="1">
    <location>
        <begin position="104"/>
        <end position="115"/>
    </location>
</feature>
<dbReference type="AlphaFoldDB" id="A0A0J6FEL5"/>
<dbReference type="Proteomes" id="UP000054567">
    <property type="component" value="Unassembled WGS sequence"/>
</dbReference>
<protein>
    <submittedName>
        <fullName evidence="4">Uncharacterized protein</fullName>
    </submittedName>
</protein>
<evidence type="ECO:0000313" key="4">
    <source>
        <dbReference type="EMBL" id="KMM67349.1"/>
    </source>
</evidence>
<dbReference type="InterPro" id="IPR040554">
    <property type="entry name" value="KPWE_PEX14_dom"/>
</dbReference>
<organism evidence="4 5">
    <name type="scientific">Coccidioides posadasii RMSCC 3488</name>
    <dbReference type="NCBI Taxonomy" id="454284"/>
    <lineage>
        <taxon>Eukaryota</taxon>
        <taxon>Fungi</taxon>
        <taxon>Dikarya</taxon>
        <taxon>Ascomycota</taxon>
        <taxon>Pezizomycotina</taxon>
        <taxon>Eurotiomycetes</taxon>
        <taxon>Eurotiomycetidae</taxon>
        <taxon>Onygenales</taxon>
        <taxon>Onygenaceae</taxon>
        <taxon>Coccidioides</taxon>
    </lineage>
</organism>
<feature type="domain" description="Peroxisomal membrane protein PEX14-like KPWE" evidence="2">
    <location>
        <begin position="153"/>
        <end position="199"/>
    </location>
</feature>
<name>A0A0J6FEL5_COCPO</name>
<dbReference type="PANTHER" id="PTHR36855">
    <property type="entry name" value="CHROMOSOME 10, WHOLE GENOME SHOTGUN SEQUENCE"/>
    <property type="match status" value="1"/>
</dbReference>
<dbReference type="Pfam" id="PF17733">
    <property type="entry name" value="KPWE_dom"/>
    <property type="match status" value="1"/>
</dbReference>